<keyword evidence="5" id="KW-0175">Coiled coil</keyword>
<proteinExistence type="inferred from homology"/>
<evidence type="ECO:0000313" key="8">
    <source>
        <dbReference type="EMBL" id="KNE54805.1"/>
    </source>
</evidence>
<feature type="compositionally biased region" description="Basic and acidic residues" evidence="6">
    <location>
        <begin position="1"/>
        <end position="30"/>
    </location>
</feature>
<evidence type="ECO:0000256" key="2">
    <source>
        <dbReference type="ARBA" id="ARBA00023242"/>
    </source>
</evidence>
<dbReference type="Pfam" id="PF00505">
    <property type="entry name" value="HMG_box"/>
    <property type="match status" value="1"/>
</dbReference>
<dbReference type="OrthoDB" id="1919336at2759"/>
<dbReference type="AlphaFoldDB" id="A0A0L0RXC8"/>
<reference evidence="9" key="2">
    <citation type="submission" date="2009-11" db="EMBL/GenBank/DDBJ databases">
        <title>The Genome Sequence of Allomyces macrogynus strain ATCC 38327.</title>
        <authorList>
            <consortium name="The Broad Institute Genome Sequencing Platform"/>
            <person name="Russ C."/>
            <person name="Cuomo C."/>
            <person name="Shea T."/>
            <person name="Young S.K."/>
            <person name="Zeng Q."/>
            <person name="Koehrsen M."/>
            <person name="Haas B."/>
            <person name="Borodovsky M."/>
            <person name="Guigo R."/>
            <person name="Alvarado L."/>
            <person name="Berlin A."/>
            <person name="Borenstein D."/>
            <person name="Chen Z."/>
            <person name="Engels R."/>
            <person name="Freedman E."/>
            <person name="Gellesch M."/>
            <person name="Goldberg J."/>
            <person name="Griggs A."/>
            <person name="Gujja S."/>
            <person name="Heiman D."/>
            <person name="Hepburn T."/>
            <person name="Howarth C."/>
            <person name="Jen D."/>
            <person name="Larson L."/>
            <person name="Lewis B."/>
            <person name="Mehta T."/>
            <person name="Park D."/>
            <person name="Pearson M."/>
            <person name="Roberts A."/>
            <person name="Saif S."/>
            <person name="Shenoy N."/>
            <person name="Sisk P."/>
            <person name="Stolte C."/>
            <person name="Sykes S."/>
            <person name="Walk T."/>
            <person name="White J."/>
            <person name="Yandava C."/>
            <person name="Burger G."/>
            <person name="Gray M.W."/>
            <person name="Holland P.W.H."/>
            <person name="King N."/>
            <person name="Lang F.B.F."/>
            <person name="Roger A.J."/>
            <person name="Ruiz-Trillo I."/>
            <person name="Lander E."/>
            <person name="Nusbaum C."/>
        </authorList>
    </citation>
    <scope>NUCLEOTIDE SEQUENCE [LARGE SCALE GENOMIC DNA]</scope>
    <source>
        <strain evidence="9">ATCC 38327</strain>
    </source>
</reference>
<gene>
    <name evidence="8" type="ORF">AMAG_00757</name>
</gene>
<name>A0A0L0RXC8_ALLM3</name>
<dbReference type="InterPro" id="IPR050342">
    <property type="entry name" value="HMGB"/>
</dbReference>
<dbReference type="Gene3D" id="1.10.30.10">
    <property type="entry name" value="High mobility group box domain"/>
    <property type="match status" value="1"/>
</dbReference>
<dbReference type="PANTHER" id="PTHR48112">
    <property type="entry name" value="HIGH MOBILITY GROUP PROTEIN DSP1"/>
    <property type="match status" value="1"/>
</dbReference>
<evidence type="ECO:0000259" key="7">
    <source>
        <dbReference type="PROSITE" id="PS50118"/>
    </source>
</evidence>
<dbReference type="STRING" id="578462.A0A0L0RXC8"/>
<dbReference type="Proteomes" id="UP000054350">
    <property type="component" value="Unassembled WGS sequence"/>
</dbReference>
<dbReference type="VEuPathDB" id="FungiDB:AMAG_00757"/>
<sequence length="117" mass="13202">MPKAKSETATKRVRKEKAEKKPRAKKDPNKPKRPMTAFFIFSGEFRDQVKAQNPGATVGTVAKILGERWRNMGEAEKAPYAIKVEQDKKRYETELAIYEANKSADAAAAEEAEEEDE</sequence>
<evidence type="ECO:0000256" key="6">
    <source>
        <dbReference type="SAM" id="MobiDB-lite"/>
    </source>
</evidence>
<dbReference type="GO" id="GO:0005634">
    <property type="term" value="C:nucleus"/>
    <property type="evidence" value="ECO:0007669"/>
    <property type="project" value="UniProtKB-UniRule"/>
</dbReference>
<evidence type="ECO:0000256" key="1">
    <source>
        <dbReference type="ARBA" id="ARBA00023125"/>
    </source>
</evidence>
<comment type="similarity">
    <text evidence="3">Belongs to the NHP6 family.</text>
</comment>
<dbReference type="eggNOG" id="KOG0381">
    <property type="taxonomic scope" value="Eukaryota"/>
</dbReference>
<dbReference type="GO" id="GO:0003677">
    <property type="term" value="F:DNA binding"/>
    <property type="evidence" value="ECO:0007669"/>
    <property type="project" value="UniProtKB-UniRule"/>
</dbReference>
<organism evidence="8 9">
    <name type="scientific">Allomyces macrogynus (strain ATCC 38327)</name>
    <name type="common">Allomyces javanicus var. macrogynus</name>
    <dbReference type="NCBI Taxonomy" id="578462"/>
    <lineage>
        <taxon>Eukaryota</taxon>
        <taxon>Fungi</taxon>
        <taxon>Fungi incertae sedis</taxon>
        <taxon>Blastocladiomycota</taxon>
        <taxon>Blastocladiomycetes</taxon>
        <taxon>Blastocladiales</taxon>
        <taxon>Blastocladiaceae</taxon>
        <taxon>Allomyces</taxon>
    </lineage>
</organism>
<reference evidence="8 9" key="1">
    <citation type="submission" date="2009-11" db="EMBL/GenBank/DDBJ databases">
        <title>Annotation of Allomyces macrogynus ATCC 38327.</title>
        <authorList>
            <consortium name="The Broad Institute Genome Sequencing Platform"/>
            <person name="Russ C."/>
            <person name="Cuomo C."/>
            <person name="Burger G."/>
            <person name="Gray M.W."/>
            <person name="Holland P.W.H."/>
            <person name="King N."/>
            <person name="Lang F.B.F."/>
            <person name="Roger A.J."/>
            <person name="Ruiz-Trillo I."/>
            <person name="Young S.K."/>
            <person name="Zeng Q."/>
            <person name="Gargeya S."/>
            <person name="Fitzgerald M."/>
            <person name="Haas B."/>
            <person name="Abouelleil A."/>
            <person name="Alvarado L."/>
            <person name="Arachchi H.M."/>
            <person name="Berlin A."/>
            <person name="Chapman S.B."/>
            <person name="Gearin G."/>
            <person name="Goldberg J."/>
            <person name="Griggs A."/>
            <person name="Gujja S."/>
            <person name="Hansen M."/>
            <person name="Heiman D."/>
            <person name="Howarth C."/>
            <person name="Larimer J."/>
            <person name="Lui A."/>
            <person name="MacDonald P.J.P."/>
            <person name="McCowen C."/>
            <person name="Montmayeur A."/>
            <person name="Murphy C."/>
            <person name="Neiman D."/>
            <person name="Pearson M."/>
            <person name="Priest M."/>
            <person name="Roberts A."/>
            <person name="Saif S."/>
            <person name="Shea T."/>
            <person name="Sisk P."/>
            <person name="Stolte C."/>
            <person name="Sykes S."/>
            <person name="Wortman J."/>
            <person name="Nusbaum C."/>
            <person name="Birren B."/>
        </authorList>
    </citation>
    <scope>NUCLEOTIDE SEQUENCE [LARGE SCALE GENOMIC DNA]</scope>
    <source>
        <strain evidence="8 9">ATCC 38327</strain>
    </source>
</reference>
<dbReference type="FunFam" id="1.10.30.10:FF:000016">
    <property type="entry name" value="FACT complex subunit SSRP1"/>
    <property type="match status" value="1"/>
</dbReference>
<dbReference type="PROSITE" id="PS50118">
    <property type="entry name" value="HMG_BOX_2"/>
    <property type="match status" value="1"/>
</dbReference>
<evidence type="ECO:0000256" key="4">
    <source>
        <dbReference type="PROSITE-ProRule" id="PRU00267"/>
    </source>
</evidence>
<keyword evidence="9" id="KW-1185">Reference proteome</keyword>
<dbReference type="InterPro" id="IPR009071">
    <property type="entry name" value="HMG_box_dom"/>
</dbReference>
<keyword evidence="1 4" id="KW-0238">DNA-binding</keyword>
<dbReference type="OMA" id="WRERIKN"/>
<feature type="coiled-coil region" evidence="5">
    <location>
        <begin position="81"/>
        <end position="115"/>
    </location>
</feature>
<accession>A0A0L0RXC8</accession>
<dbReference type="SMART" id="SM00398">
    <property type="entry name" value="HMG"/>
    <property type="match status" value="1"/>
</dbReference>
<dbReference type="EMBL" id="GG745328">
    <property type="protein sequence ID" value="KNE54805.1"/>
    <property type="molecule type" value="Genomic_DNA"/>
</dbReference>
<evidence type="ECO:0000256" key="5">
    <source>
        <dbReference type="SAM" id="Coils"/>
    </source>
</evidence>
<keyword evidence="2 4" id="KW-0539">Nucleus</keyword>
<evidence type="ECO:0000256" key="3">
    <source>
        <dbReference type="ARBA" id="ARBA00043963"/>
    </source>
</evidence>
<protein>
    <recommendedName>
        <fullName evidence="7">HMG box domain-containing protein</fullName>
    </recommendedName>
</protein>
<dbReference type="InterPro" id="IPR036910">
    <property type="entry name" value="HMG_box_dom_sf"/>
</dbReference>
<feature type="DNA-binding region" description="HMG box" evidence="4">
    <location>
        <begin position="31"/>
        <end position="99"/>
    </location>
</feature>
<dbReference type="SUPFAM" id="SSF47095">
    <property type="entry name" value="HMG-box"/>
    <property type="match status" value="1"/>
</dbReference>
<evidence type="ECO:0000313" key="9">
    <source>
        <dbReference type="Proteomes" id="UP000054350"/>
    </source>
</evidence>
<feature type="domain" description="HMG box" evidence="7">
    <location>
        <begin position="31"/>
        <end position="99"/>
    </location>
</feature>
<feature type="region of interest" description="Disordered" evidence="6">
    <location>
        <begin position="1"/>
        <end position="35"/>
    </location>
</feature>
<dbReference type="EMBL" id="GG745328">
    <property type="protein sequence ID" value="KNE54804.1"/>
    <property type="molecule type" value="Genomic_DNA"/>
</dbReference>